<evidence type="ECO:0000256" key="19">
    <source>
        <dbReference type="PIRSR" id="PIRSR600823-3"/>
    </source>
</evidence>
<evidence type="ECO:0000313" key="24">
    <source>
        <dbReference type="EMBL" id="OUZ99192.1"/>
    </source>
</evidence>
<evidence type="ECO:0000256" key="15">
    <source>
        <dbReference type="ARBA" id="ARBA00023180"/>
    </source>
</evidence>
<proteinExistence type="inferred from homology"/>
<feature type="disulfide bond" evidence="21">
    <location>
        <begin position="645"/>
        <end position="650"/>
    </location>
</feature>
<dbReference type="InterPro" id="IPR010255">
    <property type="entry name" value="Haem_peroxidase_sf"/>
</dbReference>
<keyword evidence="13 19" id="KW-0408">Iron</keyword>
<dbReference type="PRINTS" id="PR00461">
    <property type="entry name" value="PLPEROXIDASE"/>
</dbReference>
<keyword evidence="8" id="KW-0349">Heme</keyword>
<evidence type="ECO:0000256" key="7">
    <source>
        <dbReference type="ARBA" id="ARBA00022559"/>
    </source>
</evidence>
<keyword evidence="25" id="KW-1185">Reference proteome</keyword>
<name>A0A200PLW4_MACCD</name>
<keyword evidence="11 19" id="KW-0106">Calcium</keyword>
<organism evidence="24 25">
    <name type="scientific">Macleaya cordata</name>
    <name type="common">Five-seeded plume-poppy</name>
    <name type="synonym">Bocconia cordata</name>
    <dbReference type="NCBI Taxonomy" id="56857"/>
    <lineage>
        <taxon>Eukaryota</taxon>
        <taxon>Viridiplantae</taxon>
        <taxon>Streptophyta</taxon>
        <taxon>Embryophyta</taxon>
        <taxon>Tracheophyta</taxon>
        <taxon>Spermatophyta</taxon>
        <taxon>Magnoliopsida</taxon>
        <taxon>Ranunculales</taxon>
        <taxon>Papaveraceae</taxon>
        <taxon>Papaveroideae</taxon>
        <taxon>Macleaya</taxon>
    </lineage>
</organism>
<dbReference type="FunFam" id="1.10.520.10:FF:000006">
    <property type="entry name" value="Peroxidase"/>
    <property type="match status" value="1"/>
</dbReference>
<dbReference type="InterPro" id="IPR019793">
    <property type="entry name" value="Peroxidases_heam-ligand_BS"/>
</dbReference>
<dbReference type="PRINTS" id="PR00458">
    <property type="entry name" value="PEROXIDASE"/>
</dbReference>
<dbReference type="InterPro" id="IPR000823">
    <property type="entry name" value="Peroxidase_pln"/>
</dbReference>
<evidence type="ECO:0000256" key="9">
    <source>
        <dbReference type="ARBA" id="ARBA00022723"/>
    </source>
</evidence>
<feature type="disulfide bond" evidence="21">
    <location>
        <begin position="610"/>
        <end position="688"/>
    </location>
</feature>
<evidence type="ECO:0000256" key="20">
    <source>
        <dbReference type="PIRSR" id="PIRSR600823-4"/>
    </source>
</evidence>
<comment type="caution">
    <text evidence="24">The sequence shown here is derived from an EMBL/GenBank/DDBJ whole genome shotgun (WGS) entry which is preliminary data.</text>
</comment>
<dbReference type="Pfam" id="PF00141">
    <property type="entry name" value="peroxidase"/>
    <property type="match status" value="3"/>
</dbReference>
<evidence type="ECO:0000256" key="16">
    <source>
        <dbReference type="ARBA" id="ARBA00023324"/>
    </source>
</evidence>
<comment type="subcellular location">
    <subcellularLocation>
        <location evidence="3">Secreted</location>
    </subcellularLocation>
</comment>
<gene>
    <name evidence="24" type="ORF">BVC80_8605g12</name>
</gene>
<comment type="cofactor">
    <cofactor evidence="19">
        <name>heme b</name>
        <dbReference type="ChEBI" id="CHEBI:60344"/>
    </cofactor>
    <text evidence="19">Binds 1 heme b (iron(II)-protoporphyrin IX) group per subunit.</text>
</comment>
<keyword evidence="7 24" id="KW-0575">Peroxidase</keyword>
<feature type="active site" description="Proton acceptor" evidence="17">
    <location>
        <position position="643"/>
    </location>
</feature>
<evidence type="ECO:0000256" key="17">
    <source>
        <dbReference type="PIRSR" id="PIRSR600823-1"/>
    </source>
</evidence>
<comment type="similarity">
    <text evidence="4">Belongs to the peroxidase family. Ascorbate peroxidase subfamily.</text>
</comment>
<evidence type="ECO:0000256" key="2">
    <source>
        <dbReference type="ARBA" id="ARBA00002322"/>
    </source>
</evidence>
<dbReference type="GO" id="GO:0046872">
    <property type="term" value="F:metal ion binding"/>
    <property type="evidence" value="ECO:0007669"/>
    <property type="project" value="UniProtKB-KW"/>
</dbReference>
<keyword evidence="15" id="KW-0325">Glycoprotein</keyword>
<evidence type="ECO:0000256" key="12">
    <source>
        <dbReference type="ARBA" id="ARBA00023002"/>
    </source>
</evidence>
<evidence type="ECO:0000256" key="3">
    <source>
        <dbReference type="ARBA" id="ARBA00004613"/>
    </source>
</evidence>
<dbReference type="EMBL" id="MVGT01004529">
    <property type="protein sequence ID" value="OUZ99192.1"/>
    <property type="molecule type" value="Genomic_DNA"/>
</dbReference>
<dbReference type="OrthoDB" id="2113341at2759"/>
<keyword evidence="9 19" id="KW-0479">Metal-binding</keyword>
<keyword evidence="6" id="KW-0964">Secreted</keyword>
<feature type="binding site" evidence="19">
    <location>
        <position position="653"/>
    </location>
    <ligand>
        <name>Ca(2+)</name>
        <dbReference type="ChEBI" id="CHEBI:29108"/>
        <label>1</label>
    </ligand>
</feature>
<dbReference type="Gene3D" id="1.10.520.10">
    <property type="match status" value="3"/>
</dbReference>
<evidence type="ECO:0000256" key="22">
    <source>
        <dbReference type="SAM" id="Phobius"/>
    </source>
</evidence>
<dbReference type="PROSITE" id="PS00436">
    <property type="entry name" value="PEROXIDASE_2"/>
    <property type="match status" value="3"/>
</dbReference>
<feature type="site" description="Transition state stabilizer" evidence="20">
    <location>
        <position position="639"/>
    </location>
</feature>
<feature type="binding site" evidence="19">
    <location>
        <position position="816"/>
    </location>
    <ligand>
        <name>Ca(2+)</name>
        <dbReference type="ChEBI" id="CHEBI:29108"/>
        <label>2</label>
    </ligand>
</feature>
<evidence type="ECO:0000256" key="18">
    <source>
        <dbReference type="PIRSR" id="PIRSR600823-2"/>
    </source>
</evidence>
<protein>
    <recommendedName>
        <fullName evidence="5">peroxidase</fullName>
        <ecNumber evidence="5">1.11.1.7</ecNumber>
    </recommendedName>
</protein>
<dbReference type="PROSITE" id="PS50873">
    <property type="entry name" value="PEROXIDASE_4"/>
    <property type="match status" value="3"/>
</dbReference>
<feature type="domain" description="Plant heme peroxidase family profile" evidence="23">
    <location>
        <begin position="28"/>
        <end position="318"/>
    </location>
</feature>
<dbReference type="EC" id="1.11.1.7" evidence="5"/>
<dbReference type="SUPFAM" id="SSF48113">
    <property type="entry name" value="Heme-dependent peroxidases"/>
    <property type="match status" value="3"/>
</dbReference>
<dbReference type="Proteomes" id="UP000195402">
    <property type="component" value="Unassembled WGS sequence"/>
</dbReference>
<dbReference type="InterPro" id="IPR002016">
    <property type="entry name" value="Haem_peroxidase"/>
</dbReference>
<evidence type="ECO:0000256" key="13">
    <source>
        <dbReference type="ARBA" id="ARBA00023004"/>
    </source>
</evidence>
<feature type="binding site" evidence="19">
    <location>
        <position position="649"/>
    </location>
    <ligand>
        <name>Ca(2+)</name>
        <dbReference type="ChEBI" id="CHEBI:29108"/>
        <label>1</label>
    </ligand>
</feature>
<evidence type="ECO:0000256" key="8">
    <source>
        <dbReference type="ARBA" id="ARBA00022617"/>
    </source>
</evidence>
<feature type="transmembrane region" description="Helical" evidence="22">
    <location>
        <begin position="575"/>
        <end position="597"/>
    </location>
</feature>
<evidence type="ECO:0000256" key="21">
    <source>
        <dbReference type="PIRSR" id="PIRSR600823-5"/>
    </source>
</evidence>
<dbReference type="PANTHER" id="PTHR31517:SF59">
    <property type="entry name" value="PEROXIDASE"/>
    <property type="match status" value="1"/>
</dbReference>
<reference evidence="24 25" key="1">
    <citation type="journal article" date="2017" name="Mol. Plant">
        <title>The Genome of Medicinal Plant Macleaya cordata Provides New Insights into Benzylisoquinoline Alkaloids Metabolism.</title>
        <authorList>
            <person name="Liu X."/>
            <person name="Liu Y."/>
            <person name="Huang P."/>
            <person name="Ma Y."/>
            <person name="Qing Z."/>
            <person name="Tang Q."/>
            <person name="Cao H."/>
            <person name="Cheng P."/>
            <person name="Zheng Y."/>
            <person name="Yuan Z."/>
            <person name="Zhou Y."/>
            <person name="Liu J."/>
            <person name="Tang Z."/>
            <person name="Zhuo Y."/>
            <person name="Zhang Y."/>
            <person name="Yu L."/>
            <person name="Huang J."/>
            <person name="Yang P."/>
            <person name="Peng Q."/>
            <person name="Zhang J."/>
            <person name="Jiang W."/>
            <person name="Zhang Z."/>
            <person name="Lin K."/>
            <person name="Ro D.K."/>
            <person name="Chen X."/>
            <person name="Xiong X."/>
            <person name="Shang Y."/>
            <person name="Huang S."/>
            <person name="Zeng J."/>
        </authorList>
    </citation>
    <scope>NUCLEOTIDE SEQUENCE [LARGE SCALE GENOMIC DNA]</scope>
    <source>
        <strain evidence="25">cv. BLH2017</strain>
        <tissue evidence="24">Root</tissue>
    </source>
</reference>
<evidence type="ECO:0000256" key="5">
    <source>
        <dbReference type="ARBA" id="ARBA00012313"/>
    </source>
</evidence>
<keyword evidence="10" id="KW-0732">Signal</keyword>
<dbReference type="PANTHER" id="PTHR31517">
    <property type="match status" value="1"/>
</dbReference>
<dbReference type="GO" id="GO:0042744">
    <property type="term" value="P:hydrogen peroxide catabolic process"/>
    <property type="evidence" value="ECO:0007669"/>
    <property type="project" value="UniProtKB-KW"/>
</dbReference>
<feature type="disulfide bond" evidence="21">
    <location>
        <begin position="771"/>
        <end position="803"/>
    </location>
</feature>
<evidence type="ECO:0000256" key="1">
    <source>
        <dbReference type="ARBA" id="ARBA00000189"/>
    </source>
</evidence>
<dbReference type="InterPro" id="IPR019794">
    <property type="entry name" value="Peroxidases_AS"/>
</dbReference>
<dbReference type="InterPro" id="IPR033905">
    <property type="entry name" value="Secretory_peroxidase"/>
</dbReference>
<dbReference type="Gene3D" id="1.10.420.10">
    <property type="entry name" value="Peroxidase, domain 2"/>
    <property type="match status" value="3"/>
</dbReference>
<dbReference type="GO" id="GO:0005576">
    <property type="term" value="C:extracellular region"/>
    <property type="evidence" value="ECO:0007669"/>
    <property type="project" value="UniProtKB-SubCell"/>
</dbReference>
<feature type="binding site" evidence="19">
    <location>
        <position position="644"/>
    </location>
    <ligand>
        <name>Ca(2+)</name>
        <dbReference type="ChEBI" id="CHEBI:29108"/>
        <label>1</label>
    </ligand>
</feature>
<feature type="binding site" evidence="19">
    <location>
        <position position="647"/>
    </location>
    <ligand>
        <name>Ca(2+)</name>
        <dbReference type="ChEBI" id="CHEBI:29108"/>
        <label>1</label>
    </ligand>
</feature>
<keyword evidence="22" id="KW-1133">Transmembrane helix</keyword>
<feature type="domain" description="Plant heme peroxidase family profile" evidence="23">
    <location>
        <begin position="600"/>
        <end position="898"/>
    </location>
</feature>
<dbReference type="GO" id="GO:0006979">
    <property type="term" value="P:response to oxidative stress"/>
    <property type="evidence" value="ECO:0007669"/>
    <property type="project" value="InterPro"/>
</dbReference>
<sequence>MKKINNFWIALVFGLGLISVNFRICYSALEVGFYDGKCGNQDVESIINGVVTERFTKDPSIVAALLRMQFHDCFVTGCDASLLLNGSSSEKEAGPNQSVRGYDLIDDAKAAVEQACSGVVSCADIIIMATRDAVALSGGTNARYEVETGRKDGLVSLANNVDLPGPTISVSAAINVFNSKGLTTTDMVLLLGGHTVGITHCSFIFARLYNFENTGMSDPSMDPDLVTSLKSLCPRDSNTDNEVDLDQNPSSSNIVDNSFYEEIRSSRGILQIDQELALDPSTSAMVDSLADGSTFLAQFGAAMVKLGAIDVLTAIINGVVTERFTKDPSIVAALLRMQFHDCFVTGCDASLLLDGSSSEKKAGPNLSVRGYDLINDAKAAVEEACSEVVSCADIIIMATRDAVALSGGTDARYEVETGRKDGLVSLQNNVDLPGPSISVSDAIDVFNRKGLTTTDMVLLLGGHTVGITHCSFIRNRLYNFKNTGMADPSMDPDLVTTLKSLCPKDLNTGNTIDLDQNPSSSKIVDNSFYEEIRSSRGILQIDQELALDPSTSAMVDSLADGSTFLARFGAAMVKLVSLLTLGVLGLILVSFITCSYANNQLQVGFYKGKCGQKDVEATINDIVAERFNTDPSIVAALLRMQFHDCFVTGCDASLLLDGSSTEKNAGPNLSVRGYDLINDAKLAVEKDCPETISCADIIAIATRDAVALGGGFRYEVETGRRDGLISLASNVDLPGPSIPVSDSIDVFAKKGLNLTDMVLLLGGHSVGITHCSLIEDRLYNFKNTGNRDPNMNIFLAFNLRFRCPQNSNTDNTVDLDQTYGSSLVVDKAFYQQIQSNRGILEIDQAIALDPSTKATVASLANGLINFPTQFGAAMVKLGAVGVLTGKEGEVRKTCGIVNHH</sequence>
<feature type="domain" description="Plant heme peroxidase family profile" evidence="23">
    <location>
        <begin position="319"/>
        <end position="598"/>
    </location>
</feature>
<feature type="binding site" description="axial binding residue" evidence="19">
    <location>
        <position position="764"/>
    </location>
    <ligand>
        <name>heme b</name>
        <dbReference type="ChEBI" id="CHEBI:60344"/>
    </ligand>
    <ligandPart>
        <name>Fe</name>
        <dbReference type="ChEBI" id="CHEBI:18248"/>
    </ligandPart>
</feature>
<evidence type="ECO:0000256" key="14">
    <source>
        <dbReference type="ARBA" id="ARBA00023157"/>
    </source>
</evidence>
<dbReference type="GO" id="GO:0020037">
    <property type="term" value="F:heme binding"/>
    <property type="evidence" value="ECO:0007669"/>
    <property type="project" value="InterPro"/>
</dbReference>
<feature type="binding site" evidence="19">
    <location>
        <position position="662"/>
    </location>
    <ligand>
        <name>Ca(2+)</name>
        <dbReference type="ChEBI" id="CHEBI:29108"/>
        <label>1</label>
    </ligand>
</feature>
<feature type="binding site" evidence="19">
    <location>
        <position position="826"/>
    </location>
    <ligand>
        <name>Ca(2+)</name>
        <dbReference type="ChEBI" id="CHEBI:29108"/>
        <label>2</label>
    </ligand>
</feature>
<dbReference type="AlphaFoldDB" id="A0A200PLW4"/>
<dbReference type="PROSITE" id="PS00435">
    <property type="entry name" value="PEROXIDASE_1"/>
    <property type="match status" value="2"/>
</dbReference>
<dbReference type="InParanoid" id="A0A200PLW4"/>
<feature type="binding site" evidence="18">
    <location>
        <position position="734"/>
    </location>
    <ligand>
        <name>substrate</name>
    </ligand>
</feature>
<comment type="catalytic activity">
    <reaction evidence="1">
        <text>2 a phenolic donor + H2O2 = 2 a phenolic radical donor + 2 H2O</text>
        <dbReference type="Rhea" id="RHEA:56136"/>
        <dbReference type="ChEBI" id="CHEBI:15377"/>
        <dbReference type="ChEBI" id="CHEBI:16240"/>
        <dbReference type="ChEBI" id="CHEBI:139520"/>
        <dbReference type="ChEBI" id="CHEBI:139521"/>
        <dbReference type="EC" id="1.11.1.7"/>
    </reaction>
</comment>
<feature type="disulfide bond" evidence="21">
    <location>
        <begin position="694"/>
        <end position="894"/>
    </location>
</feature>
<keyword evidence="12" id="KW-0560">Oxidoreductase</keyword>
<feature type="binding site" evidence="19">
    <location>
        <position position="651"/>
    </location>
    <ligand>
        <name>Ca(2+)</name>
        <dbReference type="ChEBI" id="CHEBI:29108"/>
        <label>1</label>
    </ligand>
</feature>
<evidence type="ECO:0000259" key="23">
    <source>
        <dbReference type="PROSITE" id="PS50873"/>
    </source>
</evidence>
<keyword evidence="22" id="KW-0812">Transmembrane</keyword>
<dbReference type="CDD" id="cd00693">
    <property type="entry name" value="secretory_peroxidase"/>
    <property type="match status" value="3"/>
</dbReference>
<evidence type="ECO:0000256" key="4">
    <source>
        <dbReference type="ARBA" id="ARBA00006873"/>
    </source>
</evidence>
<keyword evidence="22" id="KW-0472">Membrane</keyword>
<evidence type="ECO:0000256" key="10">
    <source>
        <dbReference type="ARBA" id="ARBA00022729"/>
    </source>
</evidence>
<keyword evidence="14 21" id="KW-1015">Disulfide bond</keyword>
<dbReference type="STRING" id="56857.A0A200PLW4"/>
<dbReference type="FunFam" id="1.10.420.10:FF:000007">
    <property type="entry name" value="Peroxidase"/>
    <property type="match status" value="3"/>
</dbReference>
<accession>A0A200PLW4</accession>
<dbReference type="GO" id="GO:0140825">
    <property type="term" value="F:lactoperoxidase activity"/>
    <property type="evidence" value="ECO:0007669"/>
    <property type="project" value="UniProtKB-EC"/>
</dbReference>
<keyword evidence="16" id="KW-0376">Hydrogen peroxide</keyword>
<evidence type="ECO:0000256" key="11">
    <source>
        <dbReference type="ARBA" id="ARBA00022837"/>
    </source>
</evidence>
<comment type="function">
    <text evidence="2">Removal of H(2)O(2), oxidation of toxic reductants, biosynthesis and degradation of lignin, suberization, auxin catabolism, response to environmental stresses such as wounding, pathogen attack and oxidative stress. These functions might be dependent on each isozyme/isoform in each plant tissue.</text>
</comment>
<evidence type="ECO:0000313" key="25">
    <source>
        <dbReference type="Proteomes" id="UP000195402"/>
    </source>
</evidence>
<dbReference type="OMA" id="FRICYSA"/>
<comment type="cofactor">
    <cofactor evidence="19">
        <name>Ca(2+)</name>
        <dbReference type="ChEBI" id="CHEBI:29108"/>
    </cofactor>
    <text evidence="19">Binds 2 calcium ions per subunit.</text>
</comment>
<evidence type="ECO:0000256" key="6">
    <source>
        <dbReference type="ARBA" id="ARBA00022525"/>
    </source>
</evidence>